<keyword evidence="1" id="KW-1133">Transmembrane helix</keyword>
<accession>A0A9X1M2S2</accession>
<sequence>MKLWGQAVLRGGIPLVIMSGISVALYAQGEAKDGRGTLFAALVFGVVLAASVIYDVERWTLARQTVVHFAVMIVTVLPLLFVSGWFPTRTAVDCFAIVGTFLLVGLVLWTAAFVVFGVLVPRFQARSTRDRVPH</sequence>
<dbReference type="InterPro" id="IPR021560">
    <property type="entry name" value="DUF3021"/>
</dbReference>
<feature type="transmembrane region" description="Helical" evidence="1">
    <location>
        <begin position="98"/>
        <end position="120"/>
    </location>
</feature>
<proteinExistence type="predicted"/>
<name>A0A9X1M2S2_9MICC</name>
<dbReference type="AlphaFoldDB" id="A0A9X1M2S2"/>
<dbReference type="RefSeq" id="WP_227908428.1">
    <property type="nucleotide sequence ID" value="NZ_CP095461.1"/>
</dbReference>
<comment type="caution">
    <text evidence="2">The sequence shown here is derived from an EMBL/GenBank/DDBJ whole genome shotgun (WGS) entry which is preliminary data.</text>
</comment>
<reference evidence="2" key="1">
    <citation type="submission" date="2021-10" db="EMBL/GenBank/DDBJ databases">
        <title>Novel species in genus Arthrobacter.</title>
        <authorList>
            <person name="Liu Y."/>
        </authorList>
    </citation>
    <scope>NUCLEOTIDE SEQUENCE</scope>
    <source>
        <strain evidence="2">Zg-Y809</strain>
    </source>
</reference>
<gene>
    <name evidence="2" type="ORF">LJ751_12455</name>
</gene>
<feature type="transmembrane region" description="Helical" evidence="1">
    <location>
        <begin position="66"/>
        <end position="86"/>
    </location>
</feature>
<evidence type="ECO:0000313" key="2">
    <source>
        <dbReference type="EMBL" id="MCC3270156.1"/>
    </source>
</evidence>
<feature type="transmembrane region" description="Helical" evidence="1">
    <location>
        <begin position="7"/>
        <end position="26"/>
    </location>
</feature>
<feature type="transmembrane region" description="Helical" evidence="1">
    <location>
        <begin position="38"/>
        <end position="54"/>
    </location>
</feature>
<dbReference type="Proteomes" id="UP001139264">
    <property type="component" value="Unassembled WGS sequence"/>
</dbReference>
<dbReference type="Pfam" id="PF11457">
    <property type="entry name" value="DUF3021"/>
    <property type="match status" value="1"/>
</dbReference>
<protein>
    <submittedName>
        <fullName evidence="2">DUF3021 domain-containing protein</fullName>
    </submittedName>
</protein>
<keyword evidence="1" id="KW-0472">Membrane</keyword>
<keyword evidence="1" id="KW-0812">Transmembrane</keyword>
<evidence type="ECO:0000313" key="3">
    <source>
        <dbReference type="Proteomes" id="UP001139264"/>
    </source>
</evidence>
<dbReference type="EMBL" id="JAJFZP010000010">
    <property type="protein sequence ID" value="MCC3270156.1"/>
    <property type="molecule type" value="Genomic_DNA"/>
</dbReference>
<organism evidence="2 3">
    <name type="scientific">Arthrobacter gengyunqii</name>
    <dbReference type="NCBI Taxonomy" id="2886940"/>
    <lineage>
        <taxon>Bacteria</taxon>
        <taxon>Bacillati</taxon>
        <taxon>Actinomycetota</taxon>
        <taxon>Actinomycetes</taxon>
        <taxon>Micrococcales</taxon>
        <taxon>Micrococcaceae</taxon>
        <taxon>Arthrobacter</taxon>
    </lineage>
</organism>
<evidence type="ECO:0000256" key="1">
    <source>
        <dbReference type="SAM" id="Phobius"/>
    </source>
</evidence>